<evidence type="ECO:0000313" key="4">
    <source>
        <dbReference type="Proteomes" id="UP000027456"/>
    </source>
</evidence>
<feature type="compositionally biased region" description="Basic and acidic residues" evidence="1">
    <location>
        <begin position="929"/>
        <end position="944"/>
    </location>
</feature>
<dbReference type="PANTHER" id="PTHR24216">
    <property type="entry name" value="PAXILLIN-RELATED"/>
    <property type="match status" value="1"/>
</dbReference>
<feature type="region of interest" description="Disordered" evidence="1">
    <location>
        <begin position="537"/>
        <end position="631"/>
    </location>
</feature>
<feature type="region of interest" description="Disordered" evidence="1">
    <location>
        <begin position="1676"/>
        <end position="1727"/>
    </location>
</feature>
<gene>
    <name evidence="3" type="ORF">V565_134140</name>
</gene>
<proteinExistence type="predicted"/>
<name>A0A074RRZ3_9AGAM</name>
<sequence length="2240" mass="250951">MDNSALTELTVLDEPPPPSPSSPPALGRRGLSTTLDGQHSPDPAVELQDPTTNSPVADAPPPESRAESTSAETSNWSDPNLSCPRVEWRSSLNELWERATESFLAQGAESQTTRALSNDIPRFLNACIQVLAWSTGAYIKGRAVWFNHDDPTTVRAYSTLSETAQALNTPNEVREEMGYFADRVFDNIGQYFERRLFNAYPTIYTVPAANGRPMLPPPHSSLEQRVQTLDRWFAVLRDVADAILSKNNIYFSLARVPGRALPWGLPLDQWGVQDVDRLYNFILSHQTRLLAGDPKAKLTAFQWMETTLDEEFRTTPADPKHDLYHLEETAYSLAMMSHTFRDDAYLPVSAEPRRWFTHEFLHDYQRFLTPLLNKFLACIELNERKSPPYRKRLPSDPAILRLMPTNEIDVGKWLMSFDMPDAVSDQMHDDHDEHNVRVVFKFIVKFGALFLEDGVAGGTEGVYSVGLYMLAMSKFIDEEHERFKGKPAQAHRVQWKYNEGLNLKTIMQTLIGEIENSKSPKNRPEVSSQPEYHRWAPKALEFSTGEEPSTVSLEWPMGQWGTDGAILHEGGDKPGQPRDQHDEPARPTENQKRKGKQREAEIEMALPVAPSEPNVETEAAASRGAARAPLANQAEVIQLEDSEEEDLYINYPKSGQAQYGPTNEGEDSVNDSKSGHTKHGPIDEGDVSMTDSKLGHTKHHSIPNPFMPPPSQPPAAGPERIRKPFTVQSIPAELPAVPEEPRQRSLSLNEGSRPVTSANEGLGLGLTVDPPIDDISAFGLPLDASTPYPRGRPLVREQSRQPGQSEVPVAEGTNVAQRKRPPIKPKPAASSQPGASVAPSQPTKPSAVSTSKSPVPTSSTLPSSFTAVQPKASTTPTPSKADQVATSMLGAFAQSEQAAGRINYRSEPGAAVVHTTRRQLKRTVKRRHGSSEEENTNKKPESKKSRSASRNSQKENSFPERDPTVGDPSPLTFSKDVVDDFYEIVRQWYRNRTRNSDPAPSIPTMSKDRRTSARNLAMKRYSQAIAELARTISVKKPELHQMSAFNEATTQFLDTLKRDDLPAYEKLQGDAVELRQASEKDYTDLSPDNLAQLLTDFPNKLHDKLAYHGKTLPVHIWSIVSFAIPPSQEMKTYTLRGMDTSDNHSVMVNSYKDWMRSKMGTAAARQIDTAEPMVYPDIKNHMRPCLPNHGDVESLSTLQLRTLLRTYFNYTARWQGHHTGVPWAIMRKDDKYHFIRQSCFQPGVSTLKKVGEMKRDELILWYQWILDGQEQRLEPAHFFQFTRLPQPNSQVVLQFPEPITSRPSTSNLSWTPEEKLYARRIQKSAEDALNDPAWKGLPLARLQEVYEPFSASMRTAMSTGCSEEFQPAVIVSLLFELERYGPVHTQDLSNREPLIAYLGSKLSDETLSELLLTQTLNPAALLADDPQHPDYSVPSYIRWVKLNTRLRHELSGTWRGGPDGARGIVAVYIHIANAFSMYQHCSDKMPSSLVKAFDKCDFERLHAQLVAFGNWLLASLQDTISKLKVTFSARAQAWKQAVVGQYLTRSMAHTGHSSLSRDTHGLPHSTNKLSQSYKALQASNPDITMGLDNQEFQKVKKRIRARASEIEEELSDRDSTSAEEIVLPESDEMSGSDNERELLSPRSLGDYGQSHPEKEPHLEVNNLTIIARLDNVSITRSGQAGSSMSARKLRSRSKSRSLDESEFRLPASTGFETHEESSADEGNLTNTILTDISPMKLHPVKPRMRMEVVIPTTRKRLSVTTQDATAPDPSPHGASSEAASPADAAASKPNTFHVERKGTRRQVRHVALEDQATSADPPIHLTKNPPTALSLEDIEDIEVAQDELFDKEGTSEGGPLPFDTDLRDVLEEQAEEYAEIFSKDSGQGQNSMLREWLRDHSHAYLREFYKRYESPLAAHCLCDLPVGDRYRCDDCTTDFHFCSECINTSHRTTPTHRISRWTGQTWSKTSLKTAGLVFELGGHPACKSKQTVDLSIGDVTGYHDVRISHCRCHGVDLCAMLLRANLMPCSDFEPRSAFTFRALRIFDVLAADAKLSASRFHTVIQRQTNNVLPHAQPSRLRELLRVTRQYLYLQLLKRAGQATATPKDLGCLAVRCPACPRLEINYKASDVAINTEWLFSQMISYDGSFQLVRKNKAYDEQDICLTDRFLYFVSQVHYAAHLLANKDTAYETALKNDRCNNHRAAGETWVKKSGVAETGLGAVTCTRHTVFMPQGTVNYRKGER</sequence>
<organism evidence="3 4">
    <name type="scientific">Rhizoctonia solani 123E</name>
    <dbReference type="NCBI Taxonomy" id="1423351"/>
    <lineage>
        <taxon>Eukaryota</taxon>
        <taxon>Fungi</taxon>
        <taxon>Dikarya</taxon>
        <taxon>Basidiomycota</taxon>
        <taxon>Agaricomycotina</taxon>
        <taxon>Agaricomycetes</taxon>
        <taxon>Cantharellales</taxon>
        <taxon>Ceratobasidiaceae</taxon>
        <taxon>Rhizoctonia</taxon>
    </lineage>
</organism>
<feature type="region of interest" description="Disordered" evidence="1">
    <location>
        <begin position="652"/>
        <end position="882"/>
    </location>
</feature>
<feature type="domain" description="CxC2-like cysteine cluster KDZ transposase-associated" evidence="2">
    <location>
        <begin position="1967"/>
        <end position="2067"/>
    </location>
</feature>
<feature type="compositionally biased region" description="Basic and acidic residues" evidence="1">
    <location>
        <begin position="569"/>
        <end position="601"/>
    </location>
</feature>
<feature type="compositionally biased region" description="Pro residues" evidence="1">
    <location>
        <begin position="14"/>
        <end position="23"/>
    </location>
</feature>
<evidence type="ECO:0000259" key="2">
    <source>
        <dbReference type="Pfam" id="PF18803"/>
    </source>
</evidence>
<evidence type="ECO:0000313" key="3">
    <source>
        <dbReference type="EMBL" id="KEP48090.1"/>
    </source>
</evidence>
<dbReference type="EMBL" id="AZST01000579">
    <property type="protein sequence ID" value="KEP48090.1"/>
    <property type="molecule type" value="Genomic_DNA"/>
</dbReference>
<reference evidence="3 4" key="1">
    <citation type="submission" date="2013-12" db="EMBL/GenBank/DDBJ databases">
        <authorList>
            <person name="Cubeta M."/>
            <person name="Pakala S."/>
            <person name="Fedorova N."/>
            <person name="Thomas E."/>
            <person name="Dean R."/>
            <person name="Jabaji S."/>
            <person name="Neate S."/>
            <person name="Toda T."/>
            <person name="Tavantzis S."/>
            <person name="Vilgalys R."/>
            <person name="Bharathan N."/>
            <person name="Pakala S."/>
            <person name="Losada L.S."/>
            <person name="Zafar N."/>
            <person name="Nierman W."/>
        </authorList>
    </citation>
    <scope>NUCLEOTIDE SEQUENCE [LARGE SCALE GENOMIC DNA]</scope>
    <source>
        <strain evidence="3 4">123E</strain>
    </source>
</reference>
<feature type="compositionally biased region" description="Pro residues" evidence="1">
    <location>
        <begin position="705"/>
        <end position="716"/>
    </location>
</feature>
<dbReference type="Proteomes" id="UP000027456">
    <property type="component" value="Unassembled WGS sequence"/>
</dbReference>
<accession>A0A074RRZ3</accession>
<protein>
    <recommendedName>
        <fullName evidence="2">CxC2-like cysteine cluster KDZ transposase-associated domain-containing protein</fullName>
    </recommendedName>
</protein>
<feature type="compositionally biased region" description="Low complexity" evidence="1">
    <location>
        <begin position="1774"/>
        <end position="1787"/>
    </location>
</feature>
<keyword evidence="4" id="KW-1185">Reference proteome</keyword>
<dbReference type="OrthoDB" id="3257338at2759"/>
<feature type="compositionally biased region" description="Low complexity" evidence="1">
    <location>
        <begin position="843"/>
        <end position="867"/>
    </location>
</feature>
<feature type="compositionally biased region" description="Polar residues" evidence="1">
    <location>
        <begin position="871"/>
        <end position="882"/>
    </location>
</feature>
<feature type="region of interest" description="Disordered" evidence="1">
    <location>
        <begin position="1"/>
        <end position="83"/>
    </location>
</feature>
<dbReference type="Pfam" id="PF18803">
    <property type="entry name" value="CxC2"/>
    <property type="match status" value="1"/>
</dbReference>
<dbReference type="PANTHER" id="PTHR24216:SF65">
    <property type="entry name" value="PAXILLIN-LIKE PROTEIN 1"/>
    <property type="match status" value="1"/>
</dbReference>
<dbReference type="STRING" id="1423351.A0A074RRZ3"/>
<feature type="region of interest" description="Disordered" evidence="1">
    <location>
        <begin position="1755"/>
        <end position="1801"/>
    </location>
</feature>
<feature type="region of interest" description="Disordered" evidence="1">
    <location>
        <begin position="900"/>
        <end position="972"/>
    </location>
</feature>
<feature type="non-terminal residue" evidence="3">
    <location>
        <position position="2240"/>
    </location>
</feature>
<feature type="compositionally biased region" description="Basic residues" evidence="1">
    <location>
        <begin position="915"/>
        <end position="928"/>
    </location>
</feature>
<feature type="compositionally biased region" description="Polar residues" evidence="1">
    <location>
        <begin position="744"/>
        <end position="759"/>
    </location>
</feature>
<feature type="region of interest" description="Disordered" evidence="1">
    <location>
        <begin position="1606"/>
        <end position="1655"/>
    </location>
</feature>
<evidence type="ECO:0000256" key="1">
    <source>
        <dbReference type="SAM" id="MobiDB-lite"/>
    </source>
</evidence>
<dbReference type="InterPro" id="IPR041457">
    <property type="entry name" value="CxC2_KDZ-assoc"/>
</dbReference>
<dbReference type="HOGENOM" id="CLU_230786_0_0_1"/>
<comment type="caution">
    <text evidence="3">The sequence shown here is derived from an EMBL/GenBank/DDBJ whole genome shotgun (WGS) entry which is preliminary data.</text>
</comment>
<feature type="compositionally biased region" description="Low complexity" evidence="1">
    <location>
        <begin position="619"/>
        <end position="631"/>
    </location>
</feature>